<keyword evidence="2" id="KW-0472">Membrane</keyword>
<sequence>MTKSPSGRRVRPAALAVLLAAFTAPATGTASAQGASVNVSPSTADPDYATIVQLRGTGFQSVQGGHGGVYVLFGWVSNPAGGWQPSQGGGAGSTYRYVQDTEARDNNGFQRYLAFPGSDTESSANGVVNPDGTWQAQLVIPGARFRAVDRAGNTTQVDCTRVQCGVITIGAHGVVNPANETFTPVTFAVPRREPAAPPPSRQSPPATTTTTAPAPKPSVEAATTQTRAGERIEVTGTGFTPGENVAVTLHSDPVSLPPARAGDDGRFTYTATIPEHVAEGVHRLVFTGERSTVETSVELTVRAAARTSPSSPSAETPAQAQVQGEKGNALLVALLVGGAVLLVVAAVAVVLRLRRRVRDIEGNDT</sequence>
<evidence type="ECO:0000256" key="2">
    <source>
        <dbReference type="SAM" id="Phobius"/>
    </source>
</evidence>
<keyword evidence="5" id="KW-1185">Reference proteome</keyword>
<keyword evidence="3" id="KW-0732">Signal</keyword>
<evidence type="ECO:0000313" key="4">
    <source>
        <dbReference type="EMBL" id="PXY24502.1"/>
    </source>
</evidence>
<dbReference type="RefSeq" id="WP_110342573.1">
    <property type="nucleotide sequence ID" value="NZ_JBHVKT010000017.1"/>
</dbReference>
<dbReference type="Proteomes" id="UP000247892">
    <property type="component" value="Unassembled WGS sequence"/>
</dbReference>
<comment type="caution">
    <text evidence="4">The sequence shown here is derived from an EMBL/GenBank/DDBJ whole genome shotgun (WGS) entry which is preliminary data.</text>
</comment>
<feature type="transmembrane region" description="Helical" evidence="2">
    <location>
        <begin position="329"/>
        <end position="351"/>
    </location>
</feature>
<feature type="chain" id="PRO_5039010804" description="IPT/TIG domain-containing protein" evidence="3">
    <location>
        <begin position="27"/>
        <end position="365"/>
    </location>
</feature>
<protein>
    <recommendedName>
        <fullName evidence="6">IPT/TIG domain-containing protein</fullName>
    </recommendedName>
</protein>
<keyword evidence="2" id="KW-0812">Transmembrane</keyword>
<proteinExistence type="predicted"/>
<dbReference type="Gene3D" id="2.60.40.230">
    <property type="entry name" value="Neocarzinostatin-like"/>
    <property type="match status" value="1"/>
</dbReference>
<dbReference type="OrthoDB" id="4775562at2"/>
<name>A0A318LID8_9PSEU</name>
<organism evidence="4 5">
    <name type="scientific">Prauserella flavalba</name>
    <dbReference type="NCBI Taxonomy" id="1477506"/>
    <lineage>
        <taxon>Bacteria</taxon>
        <taxon>Bacillati</taxon>
        <taxon>Actinomycetota</taxon>
        <taxon>Actinomycetes</taxon>
        <taxon>Pseudonocardiales</taxon>
        <taxon>Pseudonocardiaceae</taxon>
        <taxon>Prauserella</taxon>
    </lineage>
</organism>
<dbReference type="EMBL" id="MASU01000013">
    <property type="protein sequence ID" value="PXY24502.1"/>
    <property type="molecule type" value="Genomic_DNA"/>
</dbReference>
<feature type="region of interest" description="Disordered" evidence="1">
    <location>
        <begin position="190"/>
        <end position="227"/>
    </location>
</feature>
<dbReference type="AlphaFoldDB" id="A0A318LID8"/>
<feature type="signal peptide" evidence="3">
    <location>
        <begin position="1"/>
        <end position="26"/>
    </location>
</feature>
<accession>A0A318LID8</accession>
<feature type="compositionally biased region" description="Low complexity" evidence="1">
    <location>
        <begin position="203"/>
        <end position="213"/>
    </location>
</feature>
<evidence type="ECO:0000313" key="5">
    <source>
        <dbReference type="Proteomes" id="UP000247892"/>
    </source>
</evidence>
<evidence type="ECO:0008006" key="6">
    <source>
        <dbReference type="Google" id="ProtNLM"/>
    </source>
</evidence>
<reference evidence="4 5" key="1">
    <citation type="submission" date="2016-07" db="EMBL/GenBank/DDBJ databases">
        <title>Draft genome sequence of Prauserella sp. YIM 121212, isolated from alkaline soil.</title>
        <authorList>
            <person name="Ruckert C."/>
            <person name="Albersmeier A."/>
            <person name="Jiang C.-L."/>
            <person name="Jiang Y."/>
            <person name="Kalinowski J."/>
            <person name="Schneider O."/>
            <person name="Winkler A."/>
            <person name="Zotchev S.B."/>
        </authorList>
    </citation>
    <scope>NUCLEOTIDE SEQUENCE [LARGE SCALE GENOMIC DNA]</scope>
    <source>
        <strain evidence="4 5">YIM 121212</strain>
    </source>
</reference>
<evidence type="ECO:0000256" key="3">
    <source>
        <dbReference type="SAM" id="SignalP"/>
    </source>
</evidence>
<keyword evidence="2" id="KW-1133">Transmembrane helix</keyword>
<gene>
    <name evidence="4" type="ORF">BA062_30325</name>
</gene>
<evidence type="ECO:0000256" key="1">
    <source>
        <dbReference type="SAM" id="MobiDB-lite"/>
    </source>
</evidence>